<accession>A0A1B2IXH0</accession>
<dbReference type="GO" id="GO:0006598">
    <property type="term" value="P:polyamine catabolic process"/>
    <property type="evidence" value="ECO:0007669"/>
    <property type="project" value="TreeGrafter"/>
</dbReference>
<reference evidence="1 2" key="1">
    <citation type="submission" date="2016-03" db="EMBL/GenBank/DDBJ databases">
        <title>Pediococcus and Lactobacillus from brewery environment - whole genome sequencing and assembly.</title>
        <authorList>
            <person name="Behr J."/>
            <person name="Geissler A.J."/>
            <person name="Vogel R.F."/>
        </authorList>
    </citation>
    <scope>NUCLEOTIDE SEQUENCE [LARGE SCALE GENOMIC DNA]</scope>
    <source>
        <strain evidence="1 2">TMW 1.1995</strain>
    </source>
</reference>
<dbReference type="Proteomes" id="UP000093267">
    <property type="component" value="Chromosome"/>
</dbReference>
<dbReference type="SUPFAM" id="SSF52317">
    <property type="entry name" value="Class I glutamine amidotransferase-like"/>
    <property type="match status" value="1"/>
</dbReference>
<dbReference type="Gene3D" id="3.40.50.880">
    <property type="match status" value="1"/>
</dbReference>
<dbReference type="EMBL" id="CP014924">
    <property type="protein sequence ID" value="ANZ66784.1"/>
    <property type="molecule type" value="Genomic_DNA"/>
</dbReference>
<name>A0A1B2IXH0_9LACO</name>
<gene>
    <name evidence="1" type="ORF">AYR63_06310</name>
</gene>
<keyword evidence="2" id="KW-1185">Reference proteome</keyword>
<protein>
    <submittedName>
        <fullName evidence="1">Uncharacterized protein</fullName>
    </submittedName>
</protein>
<dbReference type="GO" id="GO:0005829">
    <property type="term" value="C:cytosol"/>
    <property type="evidence" value="ECO:0007669"/>
    <property type="project" value="TreeGrafter"/>
</dbReference>
<sequence>MKPLIGMPADTVKTDLGFRDYAYDNVMQAVIAAGGIPVMLPSNNPELAEDYVTRCDGFAFLGGPDIDPTLFGEEPIREIGATSMKKDQFEVALCQKAFSAGKAIFGICRGAQIIAIALGGTMYQDFPSQFPDARLKHQQEAPLIYPTHHVNIKGDTIAAEILGSHPYVNSNHHQTVKNPGSHLMVSGRADDGAVEMIESQDNDQVVAVQWHPEYLYETMPEENALFEDFVERCQNGRA</sequence>
<dbReference type="AlphaFoldDB" id="A0A1B2IXH0"/>
<dbReference type="CDD" id="cd01745">
    <property type="entry name" value="GATase1_2"/>
    <property type="match status" value="1"/>
</dbReference>
<evidence type="ECO:0000313" key="2">
    <source>
        <dbReference type="Proteomes" id="UP000093267"/>
    </source>
</evidence>
<dbReference type="RefSeq" id="WP_054711870.1">
    <property type="nucleotide sequence ID" value="NZ_JBEFOI010000002.1"/>
</dbReference>
<dbReference type="OrthoDB" id="9813383at2"/>
<dbReference type="GO" id="GO:0033969">
    <property type="term" value="F:gamma-glutamyl-gamma-aminobutyrate hydrolase activity"/>
    <property type="evidence" value="ECO:0007669"/>
    <property type="project" value="TreeGrafter"/>
</dbReference>
<dbReference type="PANTHER" id="PTHR43235:SF1">
    <property type="entry name" value="GLUTAMINE AMIDOTRANSFERASE PB2B2.05-RELATED"/>
    <property type="match status" value="1"/>
</dbReference>
<dbReference type="InterPro" id="IPR044668">
    <property type="entry name" value="PuuD-like"/>
</dbReference>
<dbReference type="InterPro" id="IPR011697">
    <property type="entry name" value="Peptidase_C26"/>
</dbReference>
<organism evidence="1 2">
    <name type="scientific">Secundilactobacillus paracollinoides</name>
    <dbReference type="NCBI Taxonomy" id="240427"/>
    <lineage>
        <taxon>Bacteria</taxon>
        <taxon>Bacillati</taxon>
        <taxon>Bacillota</taxon>
        <taxon>Bacilli</taxon>
        <taxon>Lactobacillales</taxon>
        <taxon>Lactobacillaceae</taxon>
        <taxon>Secundilactobacillus</taxon>
    </lineage>
</organism>
<dbReference type="PROSITE" id="PS51273">
    <property type="entry name" value="GATASE_TYPE_1"/>
    <property type="match status" value="1"/>
</dbReference>
<proteinExistence type="predicted"/>
<dbReference type="Pfam" id="PF07722">
    <property type="entry name" value="Peptidase_C26"/>
    <property type="match status" value="1"/>
</dbReference>
<dbReference type="InterPro" id="IPR029062">
    <property type="entry name" value="Class_I_gatase-like"/>
</dbReference>
<evidence type="ECO:0000313" key="1">
    <source>
        <dbReference type="EMBL" id="ANZ66784.1"/>
    </source>
</evidence>
<dbReference type="PANTHER" id="PTHR43235">
    <property type="entry name" value="GLUTAMINE AMIDOTRANSFERASE PB2B2.05-RELATED"/>
    <property type="match status" value="1"/>
</dbReference>